<feature type="domain" description="Alpha-defensin N-terminal" evidence="8">
    <location>
        <begin position="1"/>
        <end position="52"/>
    </location>
</feature>
<accession>A0A2K5CIT2</accession>
<name>A0A2K5CIT2_AOTNA</name>
<dbReference type="GO" id="GO:0031640">
    <property type="term" value="P:killing of cells of another organism"/>
    <property type="evidence" value="ECO:0007669"/>
    <property type="project" value="UniProtKB-KW"/>
</dbReference>
<keyword evidence="3" id="KW-0295">Fungicide</keyword>
<dbReference type="Ensembl" id="ENSANAT00000026330.1">
    <property type="protein sequence ID" value="ENSANAP00000008546.1"/>
    <property type="gene ID" value="ENSANAG00000022311.1"/>
</dbReference>
<keyword evidence="5" id="KW-0211">Defensin</keyword>
<evidence type="ECO:0000313" key="9">
    <source>
        <dbReference type="Ensembl" id="ENSANAP00000008546.1"/>
    </source>
</evidence>
<evidence type="ECO:0000256" key="7">
    <source>
        <dbReference type="SAM" id="SignalP"/>
    </source>
</evidence>
<feature type="signal peptide" evidence="7">
    <location>
        <begin position="1"/>
        <end position="20"/>
    </location>
</feature>
<evidence type="ECO:0000313" key="10">
    <source>
        <dbReference type="Proteomes" id="UP000233020"/>
    </source>
</evidence>
<feature type="chain" id="PRO_5014323151" description="Alpha-defensin N-terminal domain-containing protein" evidence="7">
    <location>
        <begin position="21"/>
        <end position="91"/>
    </location>
</feature>
<dbReference type="GeneTree" id="ENSGT00940000153268"/>
<evidence type="ECO:0000256" key="6">
    <source>
        <dbReference type="ARBA" id="ARBA00023022"/>
    </source>
</evidence>
<dbReference type="GO" id="GO:0050830">
    <property type="term" value="P:defense response to Gram-positive bacterium"/>
    <property type="evidence" value="ECO:0007669"/>
    <property type="project" value="TreeGrafter"/>
</dbReference>
<dbReference type="GO" id="GO:0019731">
    <property type="term" value="P:antibacterial humoral response"/>
    <property type="evidence" value="ECO:0007669"/>
    <property type="project" value="TreeGrafter"/>
</dbReference>
<evidence type="ECO:0000256" key="5">
    <source>
        <dbReference type="ARBA" id="ARBA00022940"/>
    </source>
</evidence>
<dbReference type="InterPro" id="IPR016327">
    <property type="entry name" value="Alpha-defensin"/>
</dbReference>
<dbReference type="GO" id="GO:0005615">
    <property type="term" value="C:extracellular space"/>
    <property type="evidence" value="ECO:0007669"/>
    <property type="project" value="InterPro"/>
</dbReference>
<dbReference type="GO" id="GO:0071222">
    <property type="term" value="P:cellular response to lipopolysaccharide"/>
    <property type="evidence" value="ECO:0007669"/>
    <property type="project" value="TreeGrafter"/>
</dbReference>
<dbReference type="PANTHER" id="PTHR11876:SF28">
    <property type="entry name" value="ALPHA-DEFENSIN 1"/>
    <property type="match status" value="1"/>
</dbReference>
<keyword evidence="4 7" id="KW-0732">Signal</keyword>
<dbReference type="PIRSF" id="PIRSF001875">
    <property type="entry name" value="Alpha-defensin"/>
    <property type="match status" value="1"/>
</dbReference>
<evidence type="ECO:0000256" key="1">
    <source>
        <dbReference type="ARBA" id="ARBA00006519"/>
    </source>
</evidence>
<dbReference type="InterPro" id="IPR002366">
    <property type="entry name" value="Alpha-defensin_N"/>
</dbReference>
<protein>
    <recommendedName>
        <fullName evidence="8">Alpha-defensin N-terminal domain-containing protein</fullName>
    </recommendedName>
</protein>
<dbReference type="GO" id="GO:0050829">
    <property type="term" value="P:defense response to Gram-negative bacterium"/>
    <property type="evidence" value="ECO:0007669"/>
    <property type="project" value="TreeGrafter"/>
</dbReference>
<evidence type="ECO:0000259" key="8">
    <source>
        <dbReference type="SMART" id="SM01418"/>
    </source>
</evidence>
<dbReference type="GO" id="GO:0002227">
    <property type="term" value="P:innate immune response in mucosa"/>
    <property type="evidence" value="ECO:0007669"/>
    <property type="project" value="TreeGrafter"/>
</dbReference>
<evidence type="ECO:0000256" key="2">
    <source>
        <dbReference type="ARBA" id="ARBA00022529"/>
    </source>
</evidence>
<dbReference type="Proteomes" id="UP000233020">
    <property type="component" value="Unplaced"/>
</dbReference>
<dbReference type="GO" id="GO:0061844">
    <property type="term" value="P:antimicrobial humoral immune response mediated by antimicrobial peptide"/>
    <property type="evidence" value="ECO:0007669"/>
    <property type="project" value="TreeGrafter"/>
</dbReference>
<comment type="similarity">
    <text evidence="1">Belongs to the alpha-defensin family.</text>
</comment>
<dbReference type="SMART" id="SM01418">
    <property type="entry name" value="Defensin_propep"/>
    <property type="match status" value="1"/>
</dbReference>
<dbReference type="AlphaFoldDB" id="A0A2K5CIT2"/>
<keyword evidence="6" id="KW-0044">Antibiotic</keyword>
<dbReference type="GO" id="GO:0051673">
    <property type="term" value="P:disruption of plasma membrane integrity in another organism"/>
    <property type="evidence" value="ECO:0007669"/>
    <property type="project" value="TreeGrafter"/>
</dbReference>
<dbReference type="OMA" id="CHSGERE"/>
<dbReference type="Pfam" id="PF00879">
    <property type="entry name" value="Defensin_propep"/>
    <property type="match status" value="1"/>
</dbReference>
<reference evidence="9" key="1">
    <citation type="submission" date="2025-08" db="UniProtKB">
        <authorList>
            <consortium name="Ensembl"/>
        </authorList>
    </citation>
    <scope>IDENTIFICATION</scope>
</reference>
<organism evidence="9 10">
    <name type="scientific">Aotus nancymaae</name>
    <name type="common">Ma's night monkey</name>
    <dbReference type="NCBI Taxonomy" id="37293"/>
    <lineage>
        <taxon>Eukaryota</taxon>
        <taxon>Metazoa</taxon>
        <taxon>Chordata</taxon>
        <taxon>Craniata</taxon>
        <taxon>Vertebrata</taxon>
        <taxon>Euteleostomi</taxon>
        <taxon>Mammalia</taxon>
        <taxon>Eutheria</taxon>
        <taxon>Euarchontoglires</taxon>
        <taxon>Primates</taxon>
        <taxon>Haplorrhini</taxon>
        <taxon>Platyrrhini</taxon>
        <taxon>Aotidae</taxon>
        <taxon>Aotus</taxon>
    </lineage>
</organism>
<evidence type="ECO:0000256" key="4">
    <source>
        <dbReference type="ARBA" id="ARBA00022729"/>
    </source>
</evidence>
<dbReference type="GO" id="GO:0050832">
    <property type="term" value="P:defense response to fungus"/>
    <property type="evidence" value="ECO:0007669"/>
    <property type="project" value="UniProtKB-KW"/>
</dbReference>
<reference evidence="9" key="2">
    <citation type="submission" date="2025-09" db="UniProtKB">
        <authorList>
            <consortium name="Ensembl"/>
        </authorList>
    </citation>
    <scope>IDENTIFICATION</scope>
</reference>
<proteinExistence type="inferred from homology"/>
<dbReference type="GO" id="GO:0031012">
    <property type="term" value="C:extracellular matrix"/>
    <property type="evidence" value="ECO:0007669"/>
    <property type="project" value="TreeGrafter"/>
</dbReference>
<dbReference type="PANTHER" id="PTHR11876">
    <property type="entry name" value="ALPHA-DEFENSIN 1"/>
    <property type="match status" value="1"/>
</dbReference>
<keyword evidence="2" id="KW-0929">Antimicrobial</keyword>
<evidence type="ECO:0000256" key="3">
    <source>
        <dbReference type="ARBA" id="ARBA00022577"/>
    </source>
</evidence>
<keyword evidence="10" id="KW-1185">Reference proteome</keyword>
<sequence length="91" mass="9865">MRTLALLTAAILLVVLQAQAEPLQERADEVAAQEQLGADAQEASVSFVWDEGASRELSGSGRGSLCFCRLGRCHSGEREFGFCFGARRCCR</sequence>